<keyword evidence="2" id="KW-0812">Transmembrane</keyword>
<dbReference type="OrthoDB" id="5996at2759"/>
<reference evidence="4" key="1">
    <citation type="journal article" date="2019" name="Nat. Commun.">
        <title>Expansion of phycobilisome linker gene families in mesophilic red algae.</title>
        <authorList>
            <person name="Lee J."/>
            <person name="Kim D."/>
            <person name="Bhattacharya D."/>
            <person name="Yoon H.S."/>
        </authorList>
    </citation>
    <scope>NUCLEOTIDE SEQUENCE [LARGE SCALE GENOMIC DNA]</scope>
    <source>
        <strain evidence="4">CCMP 1328</strain>
    </source>
</reference>
<feature type="compositionally biased region" description="Polar residues" evidence="1">
    <location>
        <begin position="160"/>
        <end position="175"/>
    </location>
</feature>
<evidence type="ECO:0000313" key="3">
    <source>
        <dbReference type="EMBL" id="KAA8492472.1"/>
    </source>
</evidence>
<comment type="caution">
    <text evidence="3">The sequence shown here is derived from an EMBL/GenBank/DDBJ whole genome shotgun (WGS) entry which is preliminary data.</text>
</comment>
<feature type="transmembrane region" description="Helical" evidence="2">
    <location>
        <begin position="231"/>
        <end position="259"/>
    </location>
</feature>
<feature type="compositionally biased region" description="Basic and acidic residues" evidence="1">
    <location>
        <begin position="90"/>
        <end position="101"/>
    </location>
</feature>
<feature type="region of interest" description="Disordered" evidence="1">
    <location>
        <begin position="90"/>
        <end position="112"/>
    </location>
</feature>
<dbReference type="AlphaFoldDB" id="A0A5J4YNA2"/>
<name>A0A5J4YNA2_PORPP</name>
<protein>
    <submittedName>
        <fullName evidence="3">Uncharacterized protein</fullName>
    </submittedName>
</protein>
<organism evidence="3 4">
    <name type="scientific">Porphyridium purpureum</name>
    <name type="common">Red alga</name>
    <name type="synonym">Porphyridium cruentum</name>
    <dbReference type="NCBI Taxonomy" id="35688"/>
    <lineage>
        <taxon>Eukaryota</taxon>
        <taxon>Rhodophyta</taxon>
        <taxon>Bangiophyceae</taxon>
        <taxon>Porphyridiales</taxon>
        <taxon>Porphyridiaceae</taxon>
        <taxon>Porphyridium</taxon>
    </lineage>
</organism>
<proteinExistence type="predicted"/>
<feature type="transmembrane region" description="Helical" evidence="2">
    <location>
        <begin position="186"/>
        <end position="211"/>
    </location>
</feature>
<dbReference type="Pfam" id="PF11282">
    <property type="entry name" value="DUF3082"/>
    <property type="match status" value="1"/>
</dbReference>
<dbReference type="EMBL" id="VRMN01000009">
    <property type="protein sequence ID" value="KAA8492472.1"/>
    <property type="molecule type" value="Genomic_DNA"/>
</dbReference>
<accession>A0A5J4YNA2</accession>
<feature type="region of interest" description="Disordered" evidence="1">
    <location>
        <begin position="156"/>
        <end position="175"/>
    </location>
</feature>
<keyword evidence="2" id="KW-0472">Membrane</keyword>
<evidence type="ECO:0000256" key="1">
    <source>
        <dbReference type="SAM" id="MobiDB-lite"/>
    </source>
</evidence>
<dbReference type="Proteomes" id="UP000324585">
    <property type="component" value="Unassembled WGS sequence"/>
</dbReference>
<keyword evidence="4" id="KW-1185">Reference proteome</keyword>
<evidence type="ECO:0000256" key="2">
    <source>
        <dbReference type="SAM" id="Phobius"/>
    </source>
</evidence>
<gene>
    <name evidence="3" type="ORF">FVE85_7979</name>
</gene>
<keyword evidence="2" id="KW-1133">Transmembrane helix</keyword>
<evidence type="ECO:0000313" key="4">
    <source>
        <dbReference type="Proteomes" id="UP000324585"/>
    </source>
</evidence>
<sequence length="271" mass="29462">MIQCEMDTMDADFAFTGTPRALGAFPPRNQLAPVNACAQCHTPGALRIPPAFGAVPSLPTAPAAVCARRIGSNAGSTIRERWVLRAKREDDNEFREREAREQPLGTGDGLQPRFQVNVDDALATKTSFVKKKETKRILTVNDRLEQEIRDTAARLGVEQETGSSAEKSTRSASTPIDLSTIDPAQALLGSFGSGIMFVISWTLTSNIMGYFEERPNVFGSDVYVVTRLSAVLRTVVLTTFSLGSGLTFCTTVGLFLLAVKTFSLRVAPKRE</sequence>
<dbReference type="InterPro" id="IPR021434">
    <property type="entry name" value="DUF3082"/>
</dbReference>